<keyword evidence="2" id="KW-1185">Reference proteome</keyword>
<evidence type="ECO:0000313" key="1">
    <source>
        <dbReference type="EMBL" id="GIY80471.1"/>
    </source>
</evidence>
<sequence>MHSAQNTSSGNLTEHQRCHWRRRNSLINNLHIEQQFASGLVPNAKLTNPDCGKVNKIRNEICNSHELLVCHLSCCETSLEIPNWIGLPGLN</sequence>
<reference evidence="1 2" key="1">
    <citation type="submission" date="2021-06" db="EMBL/GenBank/DDBJ databases">
        <title>Caerostris darwini draft genome.</title>
        <authorList>
            <person name="Kono N."/>
            <person name="Arakawa K."/>
        </authorList>
    </citation>
    <scope>NUCLEOTIDE SEQUENCE [LARGE SCALE GENOMIC DNA]</scope>
</reference>
<comment type="caution">
    <text evidence="1">The sequence shown here is derived from an EMBL/GenBank/DDBJ whole genome shotgun (WGS) entry which is preliminary data.</text>
</comment>
<evidence type="ECO:0000313" key="2">
    <source>
        <dbReference type="Proteomes" id="UP001054837"/>
    </source>
</evidence>
<dbReference type="Proteomes" id="UP001054837">
    <property type="component" value="Unassembled WGS sequence"/>
</dbReference>
<dbReference type="AlphaFoldDB" id="A0AAV4WD78"/>
<name>A0AAV4WD78_9ARAC</name>
<protein>
    <submittedName>
        <fullName evidence="1">Uncharacterized protein</fullName>
    </submittedName>
</protein>
<gene>
    <name evidence="1" type="ORF">CDAR_596691</name>
</gene>
<proteinExistence type="predicted"/>
<accession>A0AAV4WD78</accession>
<dbReference type="EMBL" id="BPLQ01014509">
    <property type="protein sequence ID" value="GIY80471.1"/>
    <property type="molecule type" value="Genomic_DNA"/>
</dbReference>
<organism evidence="1 2">
    <name type="scientific">Caerostris darwini</name>
    <dbReference type="NCBI Taxonomy" id="1538125"/>
    <lineage>
        <taxon>Eukaryota</taxon>
        <taxon>Metazoa</taxon>
        <taxon>Ecdysozoa</taxon>
        <taxon>Arthropoda</taxon>
        <taxon>Chelicerata</taxon>
        <taxon>Arachnida</taxon>
        <taxon>Araneae</taxon>
        <taxon>Araneomorphae</taxon>
        <taxon>Entelegynae</taxon>
        <taxon>Araneoidea</taxon>
        <taxon>Araneidae</taxon>
        <taxon>Caerostris</taxon>
    </lineage>
</organism>